<dbReference type="InterPro" id="IPR005829">
    <property type="entry name" value="Sugar_transporter_CS"/>
</dbReference>
<dbReference type="STRING" id="436010.A0A166IML4"/>
<evidence type="ECO:0000256" key="7">
    <source>
        <dbReference type="ARBA" id="ARBA00049119"/>
    </source>
</evidence>
<comment type="subcellular location">
    <subcellularLocation>
        <location evidence="1">Membrane</location>
        <topology evidence="1">Multi-pass membrane protein</topology>
    </subcellularLocation>
</comment>
<evidence type="ECO:0000256" key="2">
    <source>
        <dbReference type="ARBA" id="ARBA00010992"/>
    </source>
</evidence>
<evidence type="ECO:0000256" key="1">
    <source>
        <dbReference type="ARBA" id="ARBA00004141"/>
    </source>
</evidence>
<proteinExistence type="inferred from homology"/>
<keyword evidence="5 9" id="KW-1133">Transmembrane helix</keyword>
<dbReference type="Proteomes" id="UP000076532">
    <property type="component" value="Unassembled WGS sequence"/>
</dbReference>
<protein>
    <recommendedName>
        <fullName evidence="10">Major facilitator superfamily (MFS) profile domain-containing protein</fullName>
    </recommendedName>
</protein>
<dbReference type="AlphaFoldDB" id="A0A166IML4"/>
<name>A0A166IML4_9AGAM</name>
<dbReference type="InterPro" id="IPR050814">
    <property type="entry name" value="Myo-inositol_Transporter"/>
</dbReference>
<feature type="transmembrane region" description="Helical" evidence="9">
    <location>
        <begin position="399"/>
        <end position="421"/>
    </location>
</feature>
<dbReference type="GO" id="GO:0022857">
    <property type="term" value="F:transmembrane transporter activity"/>
    <property type="evidence" value="ECO:0007669"/>
    <property type="project" value="InterPro"/>
</dbReference>
<evidence type="ECO:0000313" key="12">
    <source>
        <dbReference type="Proteomes" id="UP000076532"/>
    </source>
</evidence>
<feature type="transmembrane region" description="Helical" evidence="9">
    <location>
        <begin position="497"/>
        <end position="516"/>
    </location>
</feature>
<dbReference type="PROSITE" id="PS50850">
    <property type="entry name" value="MFS"/>
    <property type="match status" value="1"/>
</dbReference>
<dbReference type="SUPFAM" id="SSF103473">
    <property type="entry name" value="MFS general substrate transporter"/>
    <property type="match status" value="1"/>
</dbReference>
<comment type="similarity">
    <text evidence="2 8">Belongs to the major facilitator superfamily. Sugar transporter (TC 2.A.1.1) family.</text>
</comment>
<feature type="transmembrane region" description="Helical" evidence="9">
    <location>
        <begin position="428"/>
        <end position="451"/>
    </location>
</feature>
<dbReference type="NCBIfam" id="TIGR00879">
    <property type="entry name" value="SP"/>
    <property type="match status" value="1"/>
</dbReference>
<feature type="transmembrane region" description="Helical" evidence="9">
    <location>
        <begin position="457"/>
        <end position="476"/>
    </location>
</feature>
<organism evidence="11 12">
    <name type="scientific">Athelia psychrophila</name>
    <dbReference type="NCBI Taxonomy" id="1759441"/>
    <lineage>
        <taxon>Eukaryota</taxon>
        <taxon>Fungi</taxon>
        <taxon>Dikarya</taxon>
        <taxon>Basidiomycota</taxon>
        <taxon>Agaricomycotina</taxon>
        <taxon>Agaricomycetes</taxon>
        <taxon>Agaricomycetidae</taxon>
        <taxon>Atheliales</taxon>
        <taxon>Atheliaceae</taxon>
        <taxon>Athelia</taxon>
    </lineage>
</organism>
<keyword evidence="6 9" id="KW-0472">Membrane</keyword>
<feature type="transmembrane region" description="Helical" evidence="9">
    <location>
        <begin position="241"/>
        <end position="260"/>
    </location>
</feature>
<feature type="transmembrane region" description="Helical" evidence="9">
    <location>
        <begin position="183"/>
        <end position="203"/>
    </location>
</feature>
<dbReference type="FunFam" id="1.20.1250.20:FF:000100">
    <property type="entry name" value="MFS sugar transporter, putative"/>
    <property type="match status" value="1"/>
</dbReference>
<dbReference type="InterPro" id="IPR003663">
    <property type="entry name" value="Sugar/inositol_transpt"/>
</dbReference>
<dbReference type="Gene3D" id="1.20.1250.20">
    <property type="entry name" value="MFS general substrate transporter like domains"/>
    <property type="match status" value="1"/>
</dbReference>
<evidence type="ECO:0000256" key="6">
    <source>
        <dbReference type="ARBA" id="ARBA00023136"/>
    </source>
</evidence>
<dbReference type="InterPro" id="IPR036259">
    <property type="entry name" value="MFS_trans_sf"/>
</dbReference>
<feature type="transmembrane region" description="Helical" evidence="9">
    <location>
        <begin position="151"/>
        <end position="171"/>
    </location>
</feature>
<sequence length="613" mass="68173">MSAVDEKASEDKQIESASVLDVNENLAAKIKNPLYGIPRDRLIRNVEAFAAEKELTEILPHLQKGAVLAQNPADFETLSELDSEDKDVIRHERGHKWSHPLTLYITVFLCSIGAATQGWDQTGSNGANLSFPLEFGIPTTPGTPNAAANSWLVGVINAAPYLSSALLGCWLSDPLNNYLGRRGTIFICALILIATPIASAFTHSWQTLLIVRLVLGIGMGAKGATVPMFAAENSPAQIRGALVMGWQLWTAFGLFLGYAANVIVENVGKNAWRLQLASAFIPAVPLAIGIFWCPESPRWLMKKNRYPEAYKSLKRLRFTELQASRDLYYIHIQLVEEQKIVRGANYVQRFTELFTIPRVRRATLASFTVMLAQQMCGINIIAFYSSTIFSEAGYSNRQALLASVGFGAVNFVFAFPALFTIDTFGRRNLLLFTFPQMAWTLLAAGFCFLIPMEAGTARIGAVALFVYMFAAFYSPGEGPVPFTYSAEVFPLAQREQGMAFAVTTCLGWAAVLSITFPRMLLAMSATGAFCFYAGLNLVAFVMIFLFVPETKQRTLEELDQVFSVPTRVFIRYNCTQALPYFFRRWLLCDKRAVLEPLYHVEIDDDAEKRETRD</sequence>
<dbReference type="PANTHER" id="PTHR48020:SF4">
    <property type="entry name" value="SYMPORT, PUTATIVE (AFU_ORTHOLOGUE AFUA_3G11790)-RELATED"/>
    <property type="match status" value="1"/>
</dbReference>
<keyword evidence="3 8" id="KW-0813">Transport</keyword>
<dbReference type="GO" id="GO:0016020">
    <property type="term" value="C:membrane"/>
    <property type="evidence" value="ECO:0007669"/>
    <property type="project" value="UniProtKB-SubCell"/>
</dbReference>
<dbReference type="OrthoDB" id="5290825at2759"/>
<evidence type="ECO:0000313" key="11">
    <source>
        <dbReference type="EMBL" id="KZP19989.1"/>
    </source>
</evidence>
<evidence type="ECO:0000256" key="5">
    <source>
        <dbReference type="ARBA" id="ARBA00022989"/>
    </source>
</evidence>
<feature type="transmembrane region" description="Helical" evidence="9">
    <location>
        <begin position="101"/>
        <end position="119"/>
    </location>
</feature>
<dbReference type="InterPro" id="IPR005828">
    <property type="entry name" value="MFS_sugar_transport-like"/>
</dbReference>
<keyword evidence="4 9" id="KW-0812">Transmembrane</keyword>
<evidence type="ECO:0000259" key="10">
    <source>
        <dbReference type="PROSITE" id="PS50850"/>
    </source>
</evidence>
<feature type="transmembrane region" description="Helical" evidence="9">
    <location>
        <begin position="522"/>
        <end position="547"/>
    </location>
</feature>
<evidence type="ECO:0000256" key="9">
    <source>
        <dbReference type="SAM" id="Phobius"/>
    </source>
</evidence>
<evidence type="ECO:0000256" key="3">
    <source>
        <dbReference type="ARBA" id="ARBA00022448"/>
    </source>
</evidence>
<reference evidence="11 12" key="1">
    <citation type="journal article" date="2016" name="Mol. Biol. Evol.">
        <title>Comparative Genomics of Early-Diverging Mushroom-Forming Fungi Provides Insights into the Origins of Lignocellulose Decay Capabilities.</title>
        <authorList>
            <person name="Nagy L.G."/>
            <person name="Riley R."/>
            <person name="Tritt A."/>
            <person name="Adam C."/>
            <person name="Daum C."/>
            <person name="Floudas D."/>
            <person name="Sun H."/>
            <person name="Yadav J.S."/>
            <person name="Pangilinan J."/>
            <person name="Larsson K.H."/>
            <person name="Matsuura K."/>
            <person name="Barry K."/>
            <person name="Labutti K."/>
            <person name="Kuo R."/>
            <person name="Ohm R.A."/>
            <person name="Bhattacharya S.S."/>
            <person name="Shirouzu T."/>
            <person name="Yoshinaga Y."/>
            <person name="Martin F.M."/>
            <person name="Grigoriev I.V."/>
            <person name="Hibbett D.S."/>
        </authorList>
    </citation>
    <scope>NUCLEOTIDE SEQUENCE [LARGE SCALE GENOMIC DNA]</scope>
    <source>
        <strain evidence="11 12">CBS 109695</strain>
    </source>
</reference>
<evidence type="ECO:0000256" key="8">
    <source>
        <dbReference type="RuleBase" id="RU003346"/>
    </source>
</evidence>
<dbReference type="Pfam" id="PF00083">
    <property type="entry name" value="Sugar_tr"/>
    <property type="match status" value="1"/>
</dbReference>
<feature type="transmembrane region" description="Helical" evidence="9">
    <location>
        <begin position="272"/>
        <end position="293"/>
    </location>
</feature>
<dbReference type="PROSITE" id="PS00217">
    <property type="entry name" value="SUGAR_TRANSPORT_2"/>
    <property type="match status" value="1"/>
</dbReference>
<dbReference type="InterPro" id="IPR020846">
    <property type="entry name" value="MFS_dom"/>
</dbReference>
<keyword evidence="12" id="KW-1185">Reference proteome</keyword>
<comment type="catalytic activity">
    <reaction evidence="7">
        <text>myo-inositol(out) + H(+)(out) = myo-inositol(in) + H(+)(in)</text>
        <dbReference type="Rhea" id="RHEA:60364"/>
        <dbReference type="ChEBI" id="CHEBI:15378"/>
        <dbReference type="ChEBI" id="CHEBI:17268"/>
    </reaction>
</comment>
<feature type="transmembrane region" description="Helical" evidence="9">
    <location>
        <begin position="364"/>
        <end position="387"/>
    </location>
</feature>
<dbReference type="PRINTS" id="PR00171">
    <property type="entry name" value="SUGRTRNSPORT"/>
</dbReference>
<feature type="domain" description="Major facilitator superfamily (MFS) profile" evidence="10">
    <location>
        <begin position="106"/>
        <end position="551"/>
    </location>
</feature>
<dbReference type="EMBL" id="KV417559">
    <property type="protein sequence ID" value="KZP19989.1"/>
    <property type="molecule type" value="Genomic_DNA"/>
</dbReference>
<evidence type="ECO:0000256" key="4">
    <source>
        <dbReference type="ARBA" id="ARBA00022692"/>
    </source>
</evidence>
<feature type="transmembrane region" description="Helical" evidence="9">
    <location>
        <begin position="209"/>
        <end position="229"/>
    </location>
</feature>
<accession>A0A166IML4</accession>
<gene>
    <name evidence="11" type="ORF">FIBSPDRAFT_827543</name>
</gene>
<dbReference type="PANTHER" id="PTHR48020">
    <property type="entry name" value="PROTON MYO-INOSITOL COTRANSPORTER"/>
    <property type="match status" value="1"/>
</dbReference>
<dbReference type="GO" id="GO:0015791">
    <property type="term" value="P:polyol transmembrane transport"/>
    <property type="evidence" value="ECO:0007669"/>
    <property type="project" value="UniProtKB-ARBA"/>
</dbReference>
<dbReference type="GO" id="GO:0015798">
    <property type="term" value="P:myo-inositol transport"/>
    <property type="evidence" value="ECO:0007669"/>
    <property type="project" value="UniProtKB-ARBA"/>
</dbReference>